<dbReference type="Proteomes" id="UP000053105">
    <property type="component" value="Unassembled WGS sequence"/>
</dbReference>
<proteinExistence type="predicted"/>
<accession>A0A0N0BDA1</accession>
<feature type="compositionally biased region" description="Basic and acidic residues" evidence="1">
    <location>
        <begin position="79"/>
        <end position="93"/>
    </location>
</feature>
<dbReference type="AlphaFoldDB" id="A0A0N0BDA1"/>
<protein>
    <submittedName>
        <fullName evidence="2">Uncharacterized protein</fullName>
    </submittedName>
</protein>
<evidence type="ECO:0000256" key="1">
    <source>
        <dbReference type="SAM" id="MobiDB-lite"/>
    </source>
</evidence>
<gene>
    <name evidence="2" type="ORF">WN51_04852</name>
</gene>
<dbReference type="EMBL" id="KQ435876">
    <property type="protein sequence ID" value="KOX70112.1"/>
    <property type="molecule type" value="Genomic_DNA"/>
</dbReference>
<organism evidence="2 3">
    <name type="scientific">Melipona quadrifasciata</name>
    <dbReference type="NCBI Taxonomy" id="166423"/>
    <lineage>
        <taxon>Eukaryota</taxon>
        <taxon>Metazoa</taxon>
        <taxon>Ecdysozoa</taxon>
        <taxon>Arthropoda</taxon>
        <taxon>Hexapoda</taxon>
        <taxon>Insecta</taxon>
        <taxon>Pterygota</taxon>
        <taxon>Neoptera</taxon>
        <taxon>Endopterygota</taxon>
        <taxon>Hymenoptera</taxon>
        <taxon>Apocrita</taxon>
        <taxon>Aculeata</taxon>
        <taxon>Apoidea</taxon>
        <taxon>Anthophila</taxon>
        <taxon>Apidae</taxon>
        <taxon>Melipona</taxon>
    </lineage>
</organism>
<evidence type="ECO:0000313" key="2">
    <source>
        <dbReference type="EMBL" id="KOX70112.1"/>
    </source>
</evidence>
<dbReference type="OrthoDB" id="10559645at2759"/>
<evidence type="ECO:0000313" key="3">
    <source>
        <dbReference type="Proteomes" id="UP000053105"/>
    </source>
</evidence>
<reference evidence="2 3" key="1">
    <citation type="submission" date="2015-07" db="EMBL/GenBank/DDBJ databases">
        <title>The genome of Melipona quadrifasciata.</title>
        <authorList>
            <person name="Pan H."/>
            <person name="Kapheim K."/>
        </authorList>
    </citation>
    <scope>NUCLEOTIDE SEQUENCE [LARGE SCALE GENOMIC DNA]</scope>
    <source>
        <strain evidence="2">0111107301</strain>
        <tissue evidence="2">Whole body</tissue>
    </source>
</reference>
<sequence>MLMLYYNKWHVPRKGILDATLTHGGGGDDDDDDDDDDTWRMTNRKSILKSPATVARDMSLHTWLHAKREKRVWRSTSPVDRELRSTRTGENRDSVSFCS</sequence>
<feature type="region of interest" description="Disordered" evidence="1">
    <location>
        <begin position="73"/>
        <end position="99"/>
    </location>
</feature>
<name>A0A0N0BDA1_9HYME</name>
<keyword evidence="3" id="KW-1185">Reference proteome</keyword>